<dbReference type="PANTHER" id="PTHR11540:SF16">
    <property type="entry name" value="MALATE DEHYDROGENASE, MITOCHONDRIAL"/>
    <property type="match status" value="1"/>
</dbReference>
<evidence type="ECO:0000313" key="16">
    <source>
        <dbReference type="Proteomes" id="UP001059596"/>
    </source>
</evidence>
<dbReference type="AlphaFoldDB" id="A0A9P9YRC9"/>
<keyword evidence="5" id="KW-0816">Tricarboxylic acid cycle</keyword>
<dbReference type="NCBIfam" id="TIGR01772">
    <property type="entry name" value="MDH_euk_gproteo"/>
    <property type="match status" value="1"/>
</dbReference>
<dbReference type="GO" id="GO:0006099">
    <property type="term" value="P:tricarboxylic acid cycle"/>
    <property type="evidence" value="ECO:0007669"/>
    <property type="project" value="UniProtKB-KW"/>
</dbReference>
<reference evidence="15" key="1">
    <citation type="journal article" date="2023" name="Genome Biol. Evol.">
        <title>Long-read-based Genome Assembly of Drosophila gunungcola Reveals Fewer Chemosensory Genes in Flower-breeding Species.</title>
        <authorList>
            <person name="Negi A."/>
            <person name="Liao B.Y."/>
            <person name="Yeh S.D."/>
        </authorList>
    </citation>
    <scope>NUCLEOTIDE SEQUENCE</scope>
    <source>
        <strain evidence="15">Sukarami</strain>
    </source>
</reference>
<dbReference type="FunFam" id="3.90.110.10:FF:000001">
    <property type="entry name" value="Malate dehydrogenase"/>
    <property type="match status" value="1"/>
</dbReference>
<dbReference type="Gene3D" id="3.40.50.720">
    <property type="entry name" value="NAD(P)-binding Rossmann-like Domain"/>
    <property type="match status" value="1"/>
</dbReference>
<dbReference type="Gene3D" id="3.90.110.10">
    <property type="entry name" value="Lactate dehydrogenase/glycoside hydrolase, family 4, C-terminal"/>
    <property type="match status" value="1"/>
</dbReference>
<feature type="binding site" evidence="11">
    <location>
        <position position="121"/>
    </location>
    <ligand>
        <name>NAD(+)</name>
        <dbReference type="ChEBI" id="CHEBI:57540"/>
    </ligand>
</feature>
<dbReference type="GO" id="GO:0005739">
    <property type="term" value="C:mitochondrion"/>
    <property type="evidence" value="ECO:0007669"/>
    <property type="project" value="TreeGrafter"/>
</dbReference>
<evidence type="ECO:0000256" key="9">
    <source>
        <dbReference type="PIRSR" id="PIRSR000102-1"/>
    </source>
</evidence>
<keyword evidence="7 11" id="KW-0520">NAD</keyword>
<feature type="domain" description="Lactate/malate dehydrogenase N-terminal" evidence="13">
    <location>
        <begin position="30"/>
        <end position="172"/>
    </location>
</feature>
<dbReference type="SUPFAM" id="SSF51735">
    <property type="entry name" value="NAD(P)-binding Rossmann-fold domains"/>
    <property type="match status" value="1"/>
</dbReference>
<name>A0A9P9YRC9_9MUSC</name>
<protein>
    <recommendedName>
        <fullName evidence="4">Malate dehydrogenase, mitochondrial</fullName>
        <ecNumber evidence="3">1.1.1.37</ecNumber>
    </recommendedName>
</protein>
<dbReference type="PIRSF" id="PIRSF000102">
    <property type="entry name" value="Lac_mal_DH"/>
    <property type="match status" value="1"/>
</dbReference>
<comment type="subunit">
    <text evidence="2">Homodimer.</text>
</comment>
<dbReference type="Proteomes" id="UP001059596">
    <property type="component" value="Unassembled WGS sequence"/>
</dbReference>
<dbReference type="PANTHER" id="PTHR11540">
    <property type="entry name" value="MALATE AND LACTATE DEHYDROGENASE"/>
    <property type="match status" value="1"/>
</dbReference>
<feature type="binding site" evidence="10">
    <location>
        <position position="108"/>
    </location>
    <ligand>
        <name>substrate</name>
    </ligand>
</feature>
<dbReference type="FunFam" id="3.40.50.720:FF:000268">
    <property type="entry name" value="Malate dehydrogenase"/>
    <property type="match status" value="1"/>
</dbReference>
<gene>
    <name evidence="15" type="ORF">M5D96_005970</name>
</gene>
<evidence type="ECO:0000256" key="3">
    <source>
        <dbReference type="ARBA" id="ARBA00012995"/>
    </source>
</evidence>
<feature type="binding site" evidence="11">
    <location>
        <begin position="35"/>
        <end position="41"/>
    </location>
    <ligand>
        <name>NAD(+)</name>
        <dbReference type="ChEBI" id="CHEBI:57540"/>
    </ligand>
</feature>
<evidence type="ECO:0000259" key="13">
    <source>
        <dbReference type="Pfam" id="PF00056"/>
    </source>
</evidence>
<dbReference type="GO" id="GO:0019752">
    <property type="term" value="P:carboxylic acid metabolic process"/>
    <property type="evidence" value="ECO:0007669"/>
    <property type="project" value="InterPro"/>
</dbReference>
<dbReference type="OrthoDB" id="4069699at2759"/>
<dbReference type="EC" id="1.1.1.37" evidence="3"/>
<comment type="caution">
    <text evidence="15">The sequence shown here is derived from an EMBL/GenBank/DDBJ whole genome shotgun (WGS) entry which is preliminary data.</text>
</comment>
<keyword evidence="16" id="KW-1185">Reference proteome</keyword>
<evidence type="ECO:0000256" key="5">
    <source>
        <dbReference type="ARBA" id="ARBA00022532"/>
    </source>
</evidence>
<feature type="binding site" evidence="11">
    <location>
        <position position="61"/>
    </location>
    <ligand>
        <name>NAD(+)</name>
        <dbReference type="ChEBI" id="CHEBI:57540"/>
    </ligand>
</feature>
<evidence type="ECO:0000313" key="15">
    <source>
        <dbReference type="EMBL" id="KAI8041703.1"/>
    </source>
</evidence>
<dbReference type="CDD" id="cd01337">
    <property type="entry name" value="MDH_glyoxysomal_mitochondrial"/>
    <property type="match status" value="1"/>
</dbReference>
<comment type="similarity">
    <text evidence="1">Belongs to the LDH/MDH superfamily. MDH type 1 family.</text>
</comment>
<feature type="binding site" evidence="10">
    <location>
        <position position="180"/>
    </location>
    <ligand>
        <name>substrate</name>
    </ligand>
</feature>
<evidence type="ECO:0000256" key="8">
    <source>
        <dbReference type="ARBA" id="ARBA00048313"/>
    </source>
</evidence>
<dbReference type="Pfam" id="PF02866">
    <property type="entry name" value="Ldh_1_C"/>
    <property type="match status" value="1"/>
</dbReference>
<evidence type="ECO:0000256" key="2">
    <source>
        <dbReference type="ARBA" id="ARBA00011738"/>
    </source>
</evidence>
<organism evidence="15 16">
    <name type="scientific">Drosophila gunungcola</name>
    <name type="common">fruit fly</name>
    <dbReference type="NCBI Taxonomy" id="103775"/>
    <lineage>
        <taxon>Eukaryota</taxon>
        <taxon>Metazoa</taxon>
        <taxon>Ecdysozoa</taxon>
        <taxon>Arthropoda</taxon>
        <taxon>Hexapoda</taxon>
        <taxon>Insecta</taxon>
        <taxon>Pterygota</taxon>
        <taxon>Neoptera</taxon>
        <taxon>Endopterygota</taxon>
        <taxon>Diptera</taxon>
        <taxon>Brachycera</taxon>
        <taxon>Muscomorpha</taxon>
        <taxon>Ephydroidea</taxon>
        <taxon>Drosophilidae</taxon>
        <taxon>Drosophila</taxon>
        <taxon>Sophophora</taxon>
    </lineage>
</organism>
<feature type="binding site" evidence="11">
    <location>
        <begin position="144"/>
        <end position="146"/>
    </location>
    <ligand>
        <name>NAD(+)</name>
        <dbReference type="ChEBI" id="CHEBI:57540"/>
    </ligand>
</feature>
<dbReference type="EMBL" id="JAMKOV010000003">
    <property type="protein sequence ID" value="KAI8041703.1"/>
    <property type="molecule type" value="Genomic_DNA"/>
</dbReference>
<evidence type="ECO:0000256" key="11">
    <source>
        <dbReference type="PIRSR" id="PIRSR000102-3"/>
    </source>
</evidence>
<proteinExistence type="inferred from homology"/>
<evidence type="ECO:0000256" key="4">
    <source>
        <dbReference type="ARBA" id="ARBA00016075"/>
    </source>
</evidence>
<evidence type="ECO:0000256" key="10">
    <source>
        <dbReference type="PIRSR" id="PIRSR000102-2"/>
    </source>
</evidence>
<feature type="binding site" evidence="11">
    <location>
        <position position="255"/>
    </location>
    <ligand>
        <name>NAD(+)</name>
        <dbReference type="ChEBI" id="CHEBI:57540"/>
    </ligand>
</feature>
<dbReference type="Pfam" id="PF00056">
    <property type="entry name" value="Ldh_1_N"/>
    <property type="match status" value="1"/>
</dbReference>
<evidence type="ECO:0000259" key="14">
    <source>
        <dbReference type="Pfam" id="PF02866"/>
    </source>
</evidence>
<sequence length="347" mass="36926">MLALRLGTQISRDRLRAFKFGCGGSRRSLKVAVVGAVGGIGQPLALLLKQNPHISRLSLHDLRNTAGVAADLSHINSRATVCHFEGKDGLKKAMDKADIVVVPAGLPRKPGMKREDLVGVNASVACEVAHAASAVCPGALLALITNPINVIVPIVATILQAKGTYDPNRLFGVTSLDVVRSKAFIGDFLNVDPQTVDLPVIGGHTGRTILPILSQCQPTYKGTDEERKALIKRIQEAGTEVVNAKDGLGSATLSMAYAASHFVNSLIRGIKGSKDECIVECAYVDSDVTEAKFFATQLILGPQGIKENLGLPEMDDEEKQALESMLPLLKKSIENGIKLGMEMACQS</sequence>
<dbReference type="InterPro" id="IPR036291">
    <property type="entry name" value="NAD(P)-bd_dom_sf"/>
</dbReference>
<keyword evidence="6 12" id="KW-0560">Oxidoreductase</keyword>
<accession>A0A9P9YRC9</accession>
<evidence type="ECO:0000256" key="12">
    <source>
        <dbReference type="RuleBase" id="RU003369"/>
    </source>
</evidence>
<feature type="domain" description="Lactate/malate dehydrogenase C-terminal" evidence="14">
    <location>
        <begin position="174"/>
        <end position="337"/>
    </location>
</feature>
<dbReference type="InterPro" id="IPR001557">
    <property type="entry name" value="L-lactate/malate_DH"/>
</dbReference>
<feature type="active site" description="Proton acceptor" evidence="9">
    <location>
        <position position="204"/>
    </location>
</feature>
<dbReference type="InterPro" id="IPR010097">
    <property type="entry name" value="Malate_DH_type1"/>
</dbReference>
<dbReference type="InterPro" id="IPR001236">
    <property type="entry name" value="Lactate/malate_DH_N"/>
</dbReference>
<evidence type="ECO:0000256" key="6">
    <source>
        <dbReference type="ARBA" id="ARBA00023002"/>
    </source>
</evidence>
<comment type="catalytic activity">
    <reaction evidence="8">
        <text>(S)-malate + NAD(+) = oxaloacetate + NADH + H(+)</text>
        <dbReference type="Rhea" id="RHEA:21432"/>
        <dbReference type="ChEBI" id="CHEBI:15378"/>
        <dbReference type="ChEBI" id="CHEBI:15589"/>
        <dbReference type="ChEBI" id="CHEBI:16452"/>
        <dbReference type="ChEBI" id="CHEBI:57540"/>
        <dbReference type="ChEBI" id="CHEBI:57945"/>
        <dbReference type="EC" id="1.1.1.37"/>
    </reaction>
</comment>
<feature type="binding site" evidence="10">
    <location>
        <position position="114"/>
    </location>
    <ligand>
        <name>substrate</name>
    </ligand>
</feature>
<evidence type="ECO:0000256" key="1">
    <source>
        <dbReference type="ARBA" id="ARBA00008824"/>
    </source>
</evidence>
<feature type="binding site" evidence="10">
    <location>
        <position position="146"/>
    </location>
    <ligand>
        <name>substrate</name>
    </ligand>
</feature>
<dbReference type="SUPFAM" id="SSF56327">
    <property type="entry name" value="LDH C-terminal domain-like"/>
    <property type="match status" value="1"/>
</dbReference>
<evidence type="ECO:0000256" key="7">
    <source>
        <dbReference type="ARBA" id="ARBA00023027"/>
    </source>
</evidence>
<dbReference type="InterPro" id="IPR015955">
    <property type="entry name" value="Lactate_DH/Glyco_Ohase_4_C"/>
</dbReference>
<dbReference type="InterPro" id="IPR022383">
    <property type="entry name" value="Lactate/malate_DH_C"/>
</dbReference>
<dbReference type="GO" id="GO:0030060">
    <property type="term" value="F:L-malate dehydrogenase (NAD+) activity"/>
    <property type="evidence" value="ECO:0007669"/>
    <property type="project" value="UniProtKB-EC"/>
</dbReference>